<evidence type="ECO:0000256" key="3">
    <source>
        <dbReference type="ARBA" id="ARBA00022679"/>
    </source>
</evidence>
<evidence type="ECO:0000256" key="6">
    <source>
        <dbReference type="RuleBase" id="RU362114"/>
    </source>
</evidence>
<dbReference type="FunFam" id="3.90.228.10:FF:000008">
    <property type="entry name" value="Poly [ADP-ribose] polymerase"/>
    <property type="match status" value="1"/>
</dbReference>
<dbReference type="Gene3D" id="3.90.228.10">
    <property type="match status" value="1"/>
</dbReference>
<dbReference type="EC" id="2.4.2.-" evidence="6"/>
<evidence type="ECO:0000259" key="7">
    <source>
        <dbReference type="PROSITE" id="PS51059"/>
    </source>
</evidence>
<dbReference type="GeneID" id="119720996"/>
<dbReference type="Pfam" id="PF23085">
    <property type="entry name" value="RRM_PARP14_3"/>
    <property type="match status" value="4"/>
</dbReference>
<keyword evidence="5" id="KW-0539">Nucleus</keyword>
<dbReference type="InterPro" id="IPR002589">
    <property type="entry name" value="Macro_dom"/>
</dbReference>
<dbReference type="PROSITE" id="PS51154">
    <property type="entry name" value="MACRO"/>
    <property type="match status" value="1"/>
</dbReference>
<accession>A0A913Z4V2</accession>
<dbReference type="Gene3D" id="3.30.720.50">
    <property type="match status" value="1"/>
</dbReference>
<dbReference type="PANTHER" id="PTHR14453">
    <property type="entry name" value="PARP/ZINC FINGER CCCH TYPE DOMAIN CONTAINING PROTEIN"/>
    <property type="match status" value="1"/>
</dbReference>
<keyword evidence="4 6" id="KW-0520">NAD</keyword>
<dbReference type="GO" id="GO:0005737">
    <property type="term" value="C:cytoplasm"/>
    <property type="evidence" value="ECO:0007669"/>
    <property type="project" value="TreeGrafter"/>
</dbReference>
<dbReference type="Gene3D" id="3.30.70.330">
    <property type="match status" value="4"/>
</dbReference>
<dbReference type="Proteomes" id="UP000887568">
    <property type="component" value="Unplaced"/>
</dbReference>
<dbReference type="PROSITE" id="PS51059">
    <property type="entry name" value="PARP_CATALYTIC"/>
    <property type="match status" value="1"/>
</dbReference>
<dbReference type="GO" id="GO:0010629">
    <property type="term" value="P:negative regulation of gene expression"/>
    <property type="evidence" value="ECO:0007669"/>
    <property type="project" value="TreeGrafter"/>
</dbReference>
<dbReference type="OrthoDB" id="6133115at2759"/>
<protein>
    <recommendedName>
        <fullName evidence="6">Poly [ADP-ribose] polymerase</fullName>
        <shortName evidence="6">PARP</shortName>
        <ecNumber evidence="6">2.4.2.-</ecNumber>
    </recommendedName>
</protein>
<dbReference type="InterPro" id="IPR012677">
    <property type="entry name" value="Nucleotide-bd_a/b_plait_sf"/>
</dbReference>
<dbReference type="Gene3D" id="3.40.220.10">
    <property type="entry name" value="Leucine Aminopeptidase, subunit E, domain 1"/>
    <property type="match status" value="1"/>
</dbReference>
<dbReference type="Pfam" id="PF01661">
    <property type="entry name" value="Macro"/>
    <property type="match status" value="1"/>
</dbReference>
<dbReference type="InterPro" id="IPR004170">
    <property type="entry name" value="WWE_dom"/>
</dbReference>
<dbReference type="SMART" id="SM00506">
    <property type="entry name" value="A1pp"/>
    <property type="match status" value="1"/>
</dbReference>
<evidence type="ECO:0000256" key="1">
    <source>
        <dbReference type="ARBA" id="ARBA00004123"/>
    </source>
</evidence>
<dbReference type="GO" id="GO:0003714">
    <property type="term" value="F:transcription corepressor activity"/>
    <property type="evidence" value="ECO:0007669"/>
    <property type="project" value="TreeGrafter"/>
</dbReference>
<dbReference type="GO" id="GO:0003950">
    <property type="term" value="F:NAD+ poly-ADP-ribosyltransferase activity"/>
    <property type="evidence" value="ECO:0007669"/>
    <property type="project" value="UniProtKB-UniRule"/>
</dbReference>
<dbReference type="CDD" id="cd01439">
    <property type="entry name" value="TCCD_inducible_PARP_like"/>
    <property type="match status" value="1"/>
</dbReference>
<feature type="domain" description="PARP catalytic" evidence="7">
    <location>
        <begin position="1749"/>
        <end position="1948"/>
    </location>
</feature>
<dbReference type="SUPFAM" id="SSF56399">
    <property type="entry name" value="ADP-ribosylation"/>
    <property type="match status" value="1"/>
</dbReference>
<dbReference type="InterPro" id="IPR052056">
    <property type="entry name" value="Mono-ARTD/PARP"/>
</dbReference>
<dbReference type="InterPro" id="IPR034464">
    <property type="entry name" value="PAR10_RRM1_2"/>
</dbReference>
<evidence type="ECO:0000256" key="2">
    <source>
        <dbReference type="ARBA" id="ARBA00022676"/>
    </source>
</evidence>
<reference evidence="9" key="1">
    <citation type="submission" date="2022-11" db="UniProtKB">
        <authorList>
            <consortium name="EnsemblMetazoa"/>
        </authorList>
    </citation>
    <scope>IDENTIFICATION</scope>
</reference>
<dbReference type="OMA" id="ETWEMDT"/>
<evidence type="ECO:0000259" key="8">
    <source>
        <dbReference type="PROSITE" id="PS51154"/>
    </source>
</evidence>
<dbReference type="EnsemblMetazoa" id="XM_038190861.1">
    <property type="protein sequence ID" value="XP_038046789.1"/>
    <property type="gene ID" value="LOC119720996"/>
</dbReference>
<sequence length="1948" mass="218357">SFALVDSKDVQCKEDEGVQLVEVTGFKPTTSEEMLRLYFENPRKSKGDEIETWEMDTRTKTIRIKYSDPSVARAVTEKTHKLEGVQLTVSLFVKRKTRPRPVKKRCLVLRGIPDGCPSEHVELYIENCSGMDEPIVKYGEKPGTALCTFKQDIPDLQKVIQKICSKKLQKAQVTAEVVNESDCMLVQGLTDRVSLEFIELYFDNKKKSGGGGVREVLPGSAEDQAIVYFEDWKVIADVLSKKGNHKVGNAEVSVEEYHDCLGRLSELDVPTPHIPKPISMQVPQQIMEFIFGAKGKHTKKKLVVVLKNVKALLRWPDGDKKTAARLEPLEEDGKPQFSWLNWSQLCDEVFTGFLKGCRATEIQVPSPLWKEASANLAKINATQICSVVPDDQTHSVQLVGEQQDVDTAAADIMVLIKELQAKADSDAQLTKEEIAMTPNKLTLFTQCGIRRKMEQMFPNLKITIAPFQGQMGLVLEGTRKKVVEAELWMRRQMDGLNSVEFKTGRGKTAFIRDVSDKIHEILGSKDINAACNISADGKIKIYGSSKNDTSQAKMYIDLEIEEDVIRINGPAVIAVLKSQDGTQLVAGINTNKFAKADINYQSENIELAGFRNELKEIKQHILTFLKDTVKVQGTIRTNRSKVRMINTYNGQELTSFTAKHQRDHVIIQPQMSGRNVGFHVEGNEEGLEAARQFVSQLLVRIKEKPYPVTKIGMVQLFRETKGKKFLESVEEELECVIDVIGENENDDEDVEGATASPPLTEATEVLCRVTIRDGCTLRVCKGDLTKQKVDCIVNATNVDLKQIRGLAAAILKAGGQIIQTECDEILKKKGRKLYEAEPICTSSGSLPCKKVIHVAGPRWPSWKTTTPMLDDQPTHEEHLLFESVFCCLRLANQLKMQSIAIPAISTDVNGFPRKLAAIQIVDAVVGFSQKVPDTSLTEIRLTNHDQQTCDVMKQVTMDQLGHLLENEPSLDATADWAKTVLPGAAAEDTSHDESQRETIRLHICAMDDVTIRRARDKIDRYQAEAFTSEDDQGEEDEGVHLVEVTGFKSTTSEEMLRLYFESPRKSKGGEIETWEMDTKTGTIGIKYSDPSVARAVTERTHKLEGVQLTLRLIVKRKPRPRPVKKRCLFLRGIPDRCPSQQIELYLENCSDMDEPRVEYGEKPGTALCTFTQDIQDLRKVIRKICSKKLQGSQVTAEVVHECDCILVQGLTDGVSLEFIELYFDNKKKSGGGGVREVLPGNAEDQAIVYFEDWKVIADVLSKKGPHKVGNAEVSVEEYNDCLGRLSELDVPTPHTPKPISMQVHQDIMEFIFGVKGKHTKKKLVEELKKVKALLRWPDGDKKTAARLEPLEGDGQPQSSWLNWSQLCNEVLTGFLNRCKSTAVYVPSPLWKEASVKLTKINATQICSVLDDQTHSVELVGEKQDVNAVAADILVVIKELQAKADSDAQQTKETIVMTTNRLKLFTQCGIRRKMEKMFPDLKITIPTIQGQMGLIVEGTRKKVVEAELWMRRQMDGLNSVELKTGTGKTAFIRDVSDKIHEILGSKDINAACSMSADGKIKIYGSSKKDTSLAKMYIEQEIEEDVIRINGPAVIAVLKSQDGIQLVTGINEKKVVKADINYQSGNIELVGFQNELKETKQHILAFLNDTVRVKGKELFTRMQVKETKKQHSEHLWKEVQWKYSTPTGEEDYQAEINVIIEDAYQSKQPSVVLHLVDGRVTIDFRKMEERSRAGAFSVNRVDLQHVPKFQVPSSWIPMKPGKHFQLMKLAAGTQEYTDVETRFRSSMGTTAPISQIDEILRIQNTDIMMQYQARKAALEARLGRTDIEETLYHGTDEQTCDKINKYGFNRSFSGKKATVYGNGTYFAAEASFSARSIFAKPNANNTKHIYAAKVLVGDFTTGAQSMVVPPNKPNNPDQLYDSVVDNVGTPSIYVIFHDAQAYPEHLIKYK</sequence>
<dbReference type="RefSeq" id="XP_038046789.1">
    <property type="nucleotide sequence ID" value="XM_038190861.1"/>
</dbReference>
<dbReference type="Pfam" id="PF02825">
    <property type="entry name" value="WWE"/>
    <property type="match status" value="1"/>
</dbReference>
<dbReference type="GO" id="GO:0005634">
    <property type="term" value="C:nucleus"/>
    <property type="evidence" value="ECO:0007669"/>
    <property type="project" value="UniProtKB-SubCell"/>
</dbReference>
<evidence type="ECO:0000313" key="10">
    <source>
        <dbReference type="Proteomes" id="UP000887568"/>
    </source>
</evidence>
<organism evidence="9 10">
    <name type="scientific">Patiria miniata</name>
    <name type="common">Bat star</name>
    <name type="synonym">Asterina miniata</name>
    <dbReference type="NCBI Taxonomy" id="46514"/>
    <lineage>
        <taxon>Eukaryota</taxon>
        <taxon>Metazoa</taxon>
        <taxon>Echinodermata</taxon>
        <taxon>Eleutherozoa</taxon>
        <taxon>Asterozoa</taxon>
        <taxon>Asteroidea</taxon>
        <taxon>Valvatacea</taxon>
        <taxon>Valvatida</taxon>
        <taxon>Asterinidae</taxon>
        <taxon>Patiria</taxon>
    </lineage>
</organism>
<dbReference type="SUPFAM" id="SSF117839">
    <property type="entry name" value="WWE domain"/>
    <property type="match status" value="1"/>
</dbReference>
<dbReference type="SUPFAM" id="SSF52949">
    <property type="entry name" value="Macro domain-like"/>
    <property type="match status" value="1"/>
</dbReference>
<dbReference type="CDD" id="cd02907">
    <property type="entry name" value="Macro_Af1521_BAL-like"/>
    <property type="match status" value="1"/>
</dbReference>
<dbReference type="InterPro" id="IPR012317">
    <property type="entry name" value="Poly(ADP-ribose)pol_cat_dom"/>
</dbReference>
<evidence type="ECO:0000313" key="9">
    <source>
        <dbReference type="EnsemblMetazoa" id="XP_038046789.1"/>
    </source>
</evidence>
<dbReference type="PANTHER" id="PTHR14453:SF67">
    <property type="entry name" value="POLY [ADP-RIBOSE] POLYMERASE"/>
    <property type="match status" value="1"/>
</dbReference>
<name>A0A913Z4V2_PATMI</name>
<evidence type="ECO:0000256" key="5">
    <source>
        <dbReference type="ARBA" id="ARBA00023242"/>
    </source>
</evidence>
<comment type="subcellular location">
    <subcellularLocation>
        <location evidence="1">Nucleus</location>
    </subcellularLocation>
</comment>
<dbReference type="Pfam" id="PF00644">
    <property type="entry name" value="PARP"/>
    <property type="match status" value="1"/>
</dbReference>
<dbReference type="InterPro" id="IPR043472">
    <property type="entry name" value="Macro_dom-like"/>
</dbReference>
<feature type="domain" description="Macro" evidence="8">
    <location>
        <begin position="764"/>
        <end position="960"/>
    </location>
</feature>
<dbReference type="InterPro" id="IPR037197">
    <property type="entry name" value="WWE_dom_sf"/>
</dbReference>
<dbReference type="CDD" id="cd12547">
    <property type="entry name" value="RRM1_2_PAR10"/>
    <property type="match status" value="3"/>
</dbReference>
<keyword evidence="3 6" id="KW-0808">Transferase</keyword>
<evidence type="ECO:0000256" key="4">
    <source>
        <dbReference type="ARBA" id="ARBA00023027"/>
    </source>
</evidence>
<keyword evidence="2 6" id="KW-0328">Glycosyltransferase</keyword>
<keyword evidence="10" id="KW-1185">Reference proteome</keyword>
<proteinExistence type="predicted"/>